<proteinExistence type="predicted"/>
<reference evidence="3" key="1">
    <citation type="submission" date="2022-11" db="UniProtKB">
        <authorList>
            <consortium name="WormBaseParasite"/>
        </authorList>
    </citation>
    <scope>IDENTIFICATION</scope>
</reference>
<accession>A0A914HFN8</accession>
<evidence type="ECO:0000313" key="3">
    <source>
        <dbReference type="WBParaSite" id="Gr19_v10_g16724.t1"/>
    </source>
</evidence>
<dbReference type="Proteomes" id="UP000887572">
    <property type="component" value="Unplaced"/>
</dbReference>
<name>A0A914HFN8_GLORO</name>
<evidence type="ECO:0000256" key="1">
    <source>
        <dbReference type="SAM" id="MobiDB-lite"/>
    </source>
</evidence>
<protein>
    <submittedName>
        <fullName evidence="3">Uncharacterized protein</fullName>
    </submittedName>
</protein>
<dbReference type="WBParaSite" id="Gr19_v10_g16724.t1">
    <property type="protein sequence ID" value="Gr19_v10_g16724.t1"/>
    <property type="gene ID" value="Gr19_v10_g16724"/>
</dbReference>
<evidence type="ECO:0000313" key="2">
    <source>
        <dbReference type="Proteomes" id="UP000887572"/>
    </source>
</evidence>
<feature type="region of interest" description="Disordered" evidence="1">
    <location>
        <begin position="41"/>
        <end position="64"/>
    </location>
</feature>
<dbReference type="AlphaFoldDB" id="A0A914HFN8"/>
<organism evidence="2 3">
    <name type="scientific">Globodera rostochiensis</name>
    <name type="common">Golden nematode worm</name>
    <name type="synonym">Heterodera rostochiensis</name>
    <dbReference type="NCBI Taxonomy" id="31243"/>
    <lineage>
        <taxon>Eukaryota</taxon>
        <taxon>Metazoa</taxon>
        <taxon>Ecdysozoa</taxon>
        <taxon>Nematoda</taxon>
        <taxon>Chromadorea</taxon>
        <taxon>Rhabditida</taxon>
        <taxon>Tylenchina</taxon>
        <taxon>Tylenchomorpha</taxon>
        <taxon>Tylenchoidea</taxon>
        <taxon>Heteroderidae</taxon>
        <taxon>Heteroderinae</taxon>
        <taxon>Globodera</taxon>
    </lineage>
</organism>
<keyword evidence="2" id="KW-1185">Reference proteome</keyword>
<sequence>MDHEVLRAEIAEMKQLQKMQEQRQAQMLQGLDELRKAFPGGSVGTEVVKEGTEDEAEDLGQNSSLLLTVQTASHTGSIQPAPAGAYCRNCPSSYCNWSNNAGGGGVGRRRR</sequence>